<accession>A0A1G6QFF6</accession>
<dbReference type="STRING" id="1814289.SAMN05216410_2523"/>
<keyword evidence="2" id="KW-1133">Transmembrane helix</keyword>
<dbReference type="OrthoDB" id="5185521at2"/>
<feature type="transmembrane region" description="Helical" evidence="2">
    <location>
        <begin position="155"/>
        <end position="173"/>
    </location>
</feature>
<dbReference type="AlphaFoldDB" id="A0A1G6QFF6"/>
<feature type="transmembrane region" description="Helical" evidence="2">
    <location>
        <begin position="185"/>
        <end position="203"/>
    </location>
</feature>
<feature type="transmembrane region" description="Helical" evidence="2">
    <location>
        <begin position="215"/>
        <end position="236"/>
    </location>
</feature>
<evidence type="ECO:0000313" key="4">
    <source>
        <dbReference type="Proteomes" id="UP000199039"/>
    </source>
</evidence>
<keyword evidence="2" id="KW-0812">Transmembrane</keyword>
<proteinExistence type="predicted"/>
<organism evidence="3 4">
    <name type="scientific">Sanguibacter gelidistatuariae</name>
    <dbReference type="NCBI Taxonomy" id="1814289"/>
    <lineage>
        <taxon>Bacteria</taxon>
        <taxon>Bacillati</taxon>
        <taxon>Actinomycetota</taxon>
        <taxon>Actinomycetes</taxon>
        <taxon>Micrococcales</taxon>
        <taxon>Sanguibacteraceae</taxon>
        <taxon>Sanguibacter</taxon>
    </lineage>
</organism>
<feature type="compositionally biased region" description="Low complexity" evidence="1">
    <location>
        <begin position="63"/>
        <end position="73"/>
    </location>
</feature>
<dbReference type="EMBL" id="FMYH01000004">
    <property type="protein sequence ID" value="SDC90891.1"/>
    <property type="molecule type" value="Genomic_DNA"/>
</dbReference>
<evidence type="ECO:0000313" key="3">
    <source>
        <dbReference type="EMBL" id="SDC90891.1"/>
    </source>
</evidence>
<reference evidence="3 4" key="1">
    <citation type="submission" date="2016-09" db="EMBL/GenBank/DDBJ databases">
        <authorList>
            <person name="Capua I."/>
            <person name="De Benedictis P."/>
            <person name="Joannis T."/>
            <person name="Lombin L.H."/>
            <person name="Cattoli G."/>
        </authorList>
    </citation>
    <scope>NUCLEOTIDE SEQUENCE [LARGE SCALE GENOMIC DNA]</scope>
    <source>
        <strain evidence="3 4">ISLP-3</strain>
    </source>
</reference>
<keyword evidence="4" id="KW-1185">Reference proteome</keyword>
<feature type="region of interest" description="Disordered" evidence="1">
    <location>
        <begin position="366"/>
        <end position="435"/>
    </location>
</feature>
<feature type="compositionally biased region" description="Low complexity" evidence="1">
    <location>
        <begin position="421"/>
        <end position="435"/>
    </location>
</feature>
<feature type="compositionally biased region" description="Low complexity" evidence="1">
    <location>
        <begin position="380"/>
        <end position="413"/>
    </location>
</feature>
<feature type="region of interest" description="Disordered" evidence="1">
    <location>
        <begin position="51"/>
        <end position="73"/>
    </location>
</feature>
<dbReference type="RefSeq" id="WP_093183669.1">
    <property type="nucleotide sequence ID" value="NZ_FMYH01000004.1"/>
</dbReference>
<name>A0A1G6QFF6_9MICO</name>
<evidence type="ECO:0000256" key="2">
    <source>
        <dbReference type="SAM" id="Phobius"/>
    </source>
</evidence>
<sequence length="435" mass="45847">MTAAVLSDHVAAYAAQVRAHLADLTFEQIEDLTDGLEADLIEALEDPEARPVTGEIPLAGTRDAATTPSSTTSLPDAATTSIINLAERFGPPKAYAEELRSAAGLPAPSLVKAPKPAKPPLVHRLRTRLIDVRARLVAQPWWPGVRATAEALRPVWWVARGWVLYSIFVTMVSGSENVAFVPNNLFGILLLLGVVAASVQYGQGRWTLAGKGRHVLTAVSVVAVVGLFPTLATAVAHSTQVDYINYGGPEPIADGVYFGGLPVTNLFVYDADGKFIDQAQIVDDKGRPVRVDREGGLWDESTGLSRYWSAAQDSYGRDIWNAFPLRMWNDQDGEWDDKTQNWVLPDGVSPTVMPPPFAQLAPIAKDQGAPAVEPGDPGQVAPTDPTAPTDPATDVAPGDGASDSAASGDTAPADPAPADPADPLAPGVADVPPAG</sequence>
<protein>
    <submittedName>
        <fullName evidence="3">Uncharacterized protein</fullName>
    </submittedName>
</protein>
<keyword evidence="2" id="KW-0472">Membrane</keyword>
<evidence type="ECO:0000256" key="1">
    <source>
        <dbReference type="SAM" id="MobiDB-lite"/>
    </source>
</evidence>
<dbReference type="Proteomes" id="UP000199039">
    <property type="component" value="Unassembled WGS sequence"/>
</dbReference>
<gene>
    <name evidence="3" type="ORF">SAMN05216410_2523</name>
</gene>